<keyword evidence="1" id="KW-1133">Transmembrane helix</keyword>
<dbReference type="AlphaFoldDB" id="A0AA36A5X0"/>
<feature type="transmembrane region" description="Helical" evidence="1">
    <location>
        <begin position="5"/>
        <end position="23"/>
    </location>
</feature>
<organism evidence="2 3">
    <name type="scientific">Lactuca saligna</name>
    <name type="common">Willowleaf lettuce</name>
    <dbReference type="NCBI Taxonomy" id="75948"/>
    <lineage>
        <taxon>Eukaryota</taxon>
        <taxon>Viridiplantae</taxon>
        <taxon>Streptophyta</taxon>
        <taxon>Embryophyta</taxon>
        <taxon>Tracheophyta</taxon>
        <taxon>Spermatophyta</taxon>
        <taxon>Magnoliopsida</taxon>
        <taxon>eudicotyledons</taxon>
        <taxon>Gunneridae</taxon>
        <taxon>Pentapetalae</taxon>
        <taxon>asterids</taxon>
        <taxon>campanulids</taxon>
        <taxon>Asterales</taxon>
        <taxon>Asteraceae</taxon>
        <taxon>Cichorioideae</taxon>
        <taxon>Cichorieae</taxon>
        <taxon>Lactucinae</taxon>
        <taxon>Lactuca</taxon>
    </lineage>
</organism>
<dbReference type="EMBL" id="OX465085">
    <property type="protein sequence ID" value="CAI9304112.1"/>
    <property type="molecule type" value="Genomic_DNA"/>
</dbReference>
<name>A0AA36A5X0_LACSI</name>
<keyword evidence="1" id="KW-0472">Membrane</keyword>
<keyword evidence="1" id="KW-0812">Transmembrane</keyword>
<evidence type="ECO:0000313" key="3">
    <source>
        <dbReference type="Proteomes" id="UP001177003"/>
    </source>
</evidence>
<reference evidence="2" key="1">
    <citation type="submission" date="2023-04" db="EMBL/GenBank/DDBJ databases">
        <authorList>
            <person name="Vijverberg K."/>
            <person name="Xiong W."/>
            <person name="Schranz E."/>
        </authorList>
    </citation>
    <scope>NUCLEOTIDE SEQUENCE</scope>
</reference>
<proteinExistence type="predicted"/>
<evidence type="ECO:0000256" key="1">
    <source>
        <dbReference type="SAM" id="Phobius"/>
    </source>
</evidence>
<protein>
    <submittedName>
        <fullName evidence="2">Uncharacterized protein</fullName>
    </submittedName>
</protein>
<keyword evidence="3" id="KW-1185">Reference proteome</keyword>
<accession>A0AA36A5X0</accession>
<gene>
    <name evidence="2" type="ORF">LSALG_LOCUS42517</name>
</gene>
<sequence length="134" mass="15895">MAQECVVSVFFIWVFYANIYILYTRVDDRLVYPLSDPFHRVLIPIPFDFFEISDEHQGSILSSSNIYQLVAVNVIQCFLFDFLLPIKILKPIVDAKSKLKRQWQLQGYKIEDTEIRFILNNQDDDTIGNYKCRY</sequence>
<evidence type="ECO:0000313" key="2">
    <source>
        <dbReference type="EMBL" id="CAI9304112.1"/>
    </source>
</evidence>
<dbReference type="Proteomes" id="UP001177003">
    <property type="component" value="Chromosome 9"/>
</dbReference>